<proteinExistence type="predicted"/>
<gene>
    <name evidence="1" type="ORF">IQ222_10145</name>
</gene>
<protein>
    <submittedName>
        <fullName evidence="1">ATP-binding protein</fullName>
    </submittedName>
</protein>
<name>A0ACC5Q230_DOLFA</name>
<comment type="caution">
    <text evidence="1">The sequence shown here is derived from an EMBL/GenBank/DDBJ whole genome shotgun (WGS) entry which is preliminary data.</text>
</comment>
<reference evidence="1" key="1">
    <citation type="submission" date="2020-10" db="EMBL/GenBank/DDBJ databases">
        <authorList>
            <person name="Castelo-Branco R."/>
            <person name="Eusebio N."/>
            <person name="Adriana R."/>
            <person name="Vieira A."/>
            <person name="Brugerolle De Fraissinette N."/>
            <person name="Rezende De Castro R."/>
            <person name="Schneider M.P."/>
            <person name="Vasconcelos V."/>
            <person name="Leao P.N."/>
        </authorList>
    </citation>
    <scope>NUCLEOTIDE SEQUENCE</scope>
    <source>
        <strain evidence="1">LEGE 04289</strain>
    </source>
</reference>
<organism evidence="1 2">
    <name type="scientific">Dolichospermum flos-aquae LEGE 04289</name>
    <dbReference type="NCBI Taxonomy" id="1828708"/>
    <lineage>
        <taxon>Bacteria</taxon>
        <taxon>Bacillati</taxon>
        <taxon>Cyanobacteriota</taxon>
        <taxon>Cyanophyceae</taxon>
        <taxon>Nostocales</taxon>
        <taxon>Aphanizomenonaceae</taxon>
        <taxon>Dolichospermum</taxon>
    </lineage>
</organism>
<keyword evidence="1" id="KW-0547">Nucleotide-binding</keyword>
<evidence type="ECO:0000313" key="2">
    <source>
        <dbReference type="Proteomes" id="UP000597867"/>
    </source>
</evidence>
<dbReference type="EMBL" id="JADEWF010000028">
    <property type="protein sequence ID" value="MBE9219144.1"/>
    <property type="molecule type" value="Genomic_DNA"/>
</dbReference>
<keyword evidence="2" id="KW-1185">Reference proteome</keyword>
<dbReference type="Proteomes" id="UP000597867">
    <property type="component" value="Unassembled WGS sequence"/>
</dbReference>
<accession>A0ACC5Q230</accession>
<evidence type="ECO:0000313" key="1">
    <source>
        <dbReference type="EMBL" id="MBE9219144.1"/>
    </source>
</evidence>
<keyword evidence="1" id="KW-0067">ATP-binding</keyword>
<sequence>MNTENRKGLKEAFAVFFENPSRESLRKLLIDHTGEHDDLDFKSELINPSVLAKHIIAMANKAGGVIVFGVKETENGKFESVGIGLNDKTHFFRDINTYVPDKLSYDVIDFNFNEIGYTEIKGKSFRVVIIEYSPEYIPFLSKKDGEGIKKNLIYIRKNASSETAEYNDLQDIFNRRLETSFSSAREISLTQHFKELKEIYSLINKGWWHENFGFYGPPPDDYDSSMEFVANPKYPKEDYDDFVVRMLNLKKSVIESIIKSDKFFR</sequence>